<evidence type="ECO:0000256" key="2">
    <source>
        <dbReference type="ARBA" id="ARBA00023043"/>
    </source>
</evidence>
<evidence type="ECO:0000256" key="3">
    <source>
        <dbReference type="PROSITE-ProRule" id="PRU00023"/>
    </source>
</evidence>
<proteinExistence type="predicted"/>
<name>A0A9X0I1J5_9ACTN</name>
<accession>A0A9X0I1J5</accession>
<keyword evidence="5" id="KW-1185">Reference proteome</keyword>
<evidence type="ECO:0000313" key="4">
    <source>
        <dbReference type="EMBL" id="KUJ45074.1"/>
    </source>
</evidence>
<dbReference type="Gene3D" id="1.25.40.20">
    <property type="entry name" value="Ankyrin repeat-containing domain"/>
    <property type="match status" value="1"/>
</dbReference>
<keyword evidence="2 3" id="KW-0040">ANK repeat</keyword>
<dbReference type="PANTHER" id="PTHR24171">
    <property type="entry name" value="ANKYRIN REPEAT DOMAIN-CONTAINING PROTEIN 39-RELATED"/>
    <property type="match status" value="1"/>
</dbReference>
<dbReference type="PROSITE" id="PS50088">
    <property type="entry name" value="ANK_REPEAT"/>
    <property type="match status" value="2"/>
</dbReference>
<organism evidence="4 5">
    <name type="scientific">Micromonospora maris</name>
    <dbReference type="NCBI Taxonomy" id="1003110"/>
    <lineage>
        <taxon>Bacteria</taxon>
        <taxon>Bacillati</taxon>
        <taxon>Actinomycetota</taxon>
        <taxon>Actinomycetes</taxon>
        <taxon>Micromonosporales</taxon>
        <taxon>Micromonosporaceae</taxon>
        <taxon>Micromonospora</taxon>
    </lineage>
</organism>
<dbReference type="Pfam" id="PF12796">
    <property type="entry name" value="Ank_2"/>
    <property type="match status" value="1"/>
</dbReference>
<evidence type="ECO:0000256" key="1">
    <source>
        <dbReference type="ARBA" id="ARBA00022737"/>
    </source>
</evidence>
<dbReference type="InterPro" id="IPR036770">
    <property type="entry name" value="Ankyrin_rpt-contain_sf"/>
</dbReference>
<evidence type="ECO:0000313" key="5">
    <source>
        <dbReference type="Proteomes" id="UP000053246"/>
    </source>
</evidence>
<reference evidence="4 5" key="1">
    <citation type="submission" date="2015-10" db="EMBL/GenBank/DDBJ databases">
        <authorList>
            <person name="Ju K.-S."/>
            <person name="Doroghazi J.R."/>
            <person name="Metcalf W.W."/>
        </authorList>
    </citation>
    <scope>NUCLEOTIDE SEQUENCE [LARGE SCALE GENOMIC DNA]</scope>
    <source>
        <strain evidence="4 5">NRRL B-24793</strain>
    </source>
</reference>
<keyword evidence="1" id="KW-0677">Repeat</keyword>
<evidence type="ECO:0008006" key="6">
    <source>
        <dbReference type="Google" id="ProtNLM"/>
    </source>
</evidence>
<dbReference type="PROSITE" id="PS50297">
    <property type="entry name" value="ANK_REP_REGION"/>
    <property type="match status" value="1"/>
</dbReference>
<protein>
    <recommendedName>
        <fullName evidence="6">Ankyrin</fullName>
    </recommendedName>
</protein>
<dbReference type="AlphaFoldDB" id="A0A9X0I1J5"/>
<dbReference type="SUPFAM" id="SSF48403">
    <property type="entry name" value="Ankyrin repeat"/>
    <property type="match status" value="1"/>
</dbReference>
<feature type="repeat" description="ANK" evidence="3">
    <location>
        <begin position="77"/>
        <end position="109"/>
    </location>
</feature>
<dbReference type="InterPro" id="IPR002110">
    <property type="entry name" value="Ankyrin_rpt"/>
</dbReference>
<gene>
    <name evidence="4" type="ORF">ADL17_18310</name>
</gene>
<dbReference type="EMBL" id="LMWI01000002">
    <property type="protein sequence ID" value="KUJ45074.1"/>
    <property type="molecule type" value="Genomic_DNA"/>
</dbReference>
<dbReference type="OMA" id="TARMFGK"/>
<comment type="caution">
    <text evidence="4">The sequence shown here is derived from an EMBL/GenBank/DDBJ whole genome shotgun (WGS) entry which is preliminary data.</text>
</comment>
<sequence>MSEELDAETLEFAHRMFDLARDGATTELAGYVDAGLPVNLTNEKGDTLLILAAYHAHPATVAALLDRGADHTRTNDRGQTALAAAVFRSSGDAVRALLTAGADPDHGNPSAVETAQFFDLSEMLTLLRPA</sequence>
<dbReference type="RefSeq" id="WP_013734380.1">
    <property type="nucleotide sequence ID" value="NZ_LMWI01000002.1"/>
</dbReference>
<feature type="repeat" description="ANK" evidence="3">
    <location>
        <begin position="44"/>
        <end position="76"/>
    </location>
</feature>
<dbReference type="Proteomes" id="UP000053246">
    <property type="component" value="Unassembled WGS sequence"/>
</dbReference>
<dbReference type="SMART" id="SM00248">
    <property type="entry name" value="ANK"/>
    <property type="match status" value="2"/>
</dbReference>